<accession>A0A9K3PB53</accession>
<protein>
    <submittedName>
        <fullName evidence="1">Uncharacterized protein</fullName>
    </submittedName>
</protein>
<organism evidence="1 2">
    <name type="scientific">Nitzschia inconspicua</name>
    <dbReference type="NCBI Taxonomy" id="303405"/>
    <lineage>
        <taxon>Eukaryota</taxon>
        <taxon>Sar</taxon>
        <taxon>Stramenopiles</taxon>
        <taxon>Ochrophyta</taxon>
        <taxon>Bacillariophyta</taxon>
        <taxon>Bacillariophyceae</taxon>
        <taxon>Bacillariophycidae</taxon>
        <taxon>Bacillariales</taxon>
        <taxon>Bacillariaceae</taxon>
        <taxon>Nitzschia</taxon>
    </lineage>
</organism>
<dbReference type="GO" id="GO:0008171">
    <property type="term" value="F:O-methyltransferase activity"/>
    <property type="evidence" value="ECO:0007669"/>
    <property type="project" value="TreeGrafter"/>
</dbReference>
<reference evidence="1" key="1">
    <citation type="journal article" date="2021" name="Sci. Rep.">
        <title>Diploid genomic architecture of Nitzschia inconspicua, an elite biomass production diatom.</title>
        <authorList>
            <person name="Oliver A."/>
            <person name="Podell S."/>
            <person name="Pinowska A."/>
            <person name="Traller J.C."/>
            <person name="Smith S.R."/>
            <person name="McClure R."/>
            <person name="Beliaev A."/>
            <person name="Bohutskyi P."/>
            <person name="Hill E.A."/>
            <person name="Rabines A."/>
            <person name="Zheng H."/>
            <person name="Allen L.Z."/>
            <person name="Kuo A."/>
            <person name="Grigoriev I.V."/>
            <person name="Allen A.E."/>
            <person name="Hazlebeck D."/>
            <person name="Allen E.E."/>
        </authorList>
    </citation>
    <scope>NUCLEOTIDE SEQUENCE</scope>
    <source>
        <strain evidence="1">Hildebrandi</strain>
    </source>
</reference>
<gene>
    <name evidence="1" type="ORF">IV203_022929</name>
</gene>
<proteinExistence type="predicted"/>
<dbReference type="PANTHER" id="PTHR43836">
    <property type="entry name" value="CATECHOL O-METHYLTRANSFERASE 1-RELATED"/>
    <property type="match status" value="1"/>
</dbReference>
<comment type="caution">
    <text evidence="1">The sequence shown here is derived from an EMBL/GenBank/DDBJ whole genome shotgun (WGS) entry which is preliminary data.</text>
</comment>
<reference evidence="1" key="2">
    <citation type="submission" date="2021-04" db="EMBL/GenBank/DDBJ databases">
        <authorList>
            <person name="Podell S."/>
        </authorList>
    </citation>
    <scope>NUCLEOTIDE SEQUENCE</scope>
    <source>
        <strain evidence="1">Hildebrandi</strain>
    </source>
</reference>
<dbReference type="AlphaFoldDB" id="A0A9K3PB53"/>
<dbReference type="OrthoDB" id="186626at2759"/>
<name>A0A9K3PB53_9STRA</name>
<evidence type="ECO:0000313" key="2">
    <source>
        <dbReference type="Proteomes" id="UP000693970"/>
    </source>
</evidence>
<evidence type="ECO:0000313" key="1">
    <source>
        <dbReference type="EMBL" id="KAG7340978.1"/>
    </source>
</evidence>
<dbReference type="EMBL" id="JAGRRH010000026">
    <property type="protein sequence ID" value="KAG7340978.1"/>
    <property type="molecule type" value="Genomic_DNA"/>
</dbReference>
<keyword evidence="2" id="KW-1185">Reference proteome</keyword>
<sequence>MFLRTPKFSKNNRSFLDHDKSLYLSDLQALERSHRIRRGTYVAADNVIFAQIDEYRQYMQRLSSHQVVTTRLEEGYLEYSSPERQHRTTEGIQSDDAAQLLMDGIELSIYLKDPVLVDLQ</sequence>
<dbReference type="PANTHER" id="PTHR43836:SF2">
    <property type="entry name" value="CATECHOL O-METHYLTRANSFERASE 1-RELATED"/>
    <property type="match status" value="1"/>
</dbReference>
<dbReference type="Proteomes" id="UP000693970">
    <property type="component" value="Unassembled WGS sequence"/>
</dbReference>